<organism evidence="1 2">
    <name type="scientific">Corchorus olitorius</name>
    <dbReference type="NCBI Taxonomy" id="93759"/>
    <lineage>
        <taxon>Eukaryota</taxon>
        <taxon>Viridiplantae</taxon>
        <taxon>Streptophyta</taxon>
        <taxon>Embryophyta</taxon>
        <taxon>Tracheophyta</taxon>
        <taxon>Spermatophyta</taxon>
        <taxon>Magnoliopsida</taxon>
        <taxon>eudicotyledons</taxon>
        <taxon>Gunneridae</taxon>
        <taxon>Pentapetalae</taxon>
        <taxon>rosids</taxon>
        <taxon>malvids</taxon>
        <taxon>Malvales</taxon>
        <taxon>Malvaceae</taxon>
        <taxon>Grewioideae</taxon>
        <taxon>Apeibeae</taxon>
        <taxon>Corchorus</taxon>
    </lineage>
</organism>
<comment type="caution">
    <text evidence="1">The sequence shown here is derived from an EMBL/GenBank/DDBJ whole genome shotgun (WGS) entry which is preliminary data.</text>
</comment>
<dbReference type="Proteomes" id="UP000187203">
    <property type="component" value="Unassembled WGS sequence"/>
</dbReference>
<dbReference type="AlphaFoldDB" id="A0A1R3HI71"/>
<name>A0A1R3HI71_9ROSI</name>
<sequence>MFYPGSNQQTTSYTVGRPKILFKGSLTGDSGCDQFLIYILTIFCRKFFYNNLKEYGKKKKKNETIPPTITESVAATKNGQTSNNAAAPLPIPASVTFAKPFPDISKIEVFDGNNFIRWM</sequence>
<evidence type="ECO:0000313" key="1">
    <source>
        <dbReference type="EMBL" id="OMO70047.1"/>
    </source>
</evidence>
<reference evidence="2" key="1">
    <citation type="submission" date="2013-09" db="EMBL/GenBank/DDBJ databases">
        <title>Corchorus olitorius genome sequencing.</title>
        <authorList>
            <person name="Alam M."/>
            <person name="Haque M.S."/>
            <person name="Islam M.S."/>
            <person name="Emdad E.M."/>
            <person name="Islam M.M."/>
            <person name="Ahmed B."/>
            <person name="Halim A."/>
            <person name="Hossen Q.M.M."/>
            <person name="Hossain M.Z."/>
            <person name="Ahmed R."/>
            <person name="Khan M.M."/>
            <person name="Islam R."/>
            <person name="Rashid M.M."/>
            <person name="Khan S.A."/>
            <person name="Rahman M.S."/>
            <person name="Alam M."/>
            <person name="Yahiya A.S."/>
            <person name="Khan M.S."/>
            <person name="Azam M.S."/>
            <person name="Haque T."/>
            <person name="Lashkar M.Z.H."/>
            <person name="Akhand A.I."/>
            <person name="Morshed G."/>
            <person name="Roy S."/>
            <person name="Uddin K.S."/>
            <person name="Rabeya T."/>
            <person name="Hossain A.S."/>
            <person name="Chowdhury A."/>
            <person name="Snigdha A.R."/>
            <person name="Mortoza M.S."/>
            <person name="Matin S.A."/>
            <person name="Hoque S.M.E."/>
            <person name="Islam M.K."/>
            <person name="Roy D.K."/>
            <person name="Haider R."/>
            <person name="Moosa M.M."/>
            <person name="Elias S.M."/>
            <person name="Hasan A.M."/>
            <person name="Jahan S."/>
            <person name="Shafiuddin M."/>
            <person name="Mahmood N."/>
            <person name="Shommy N.S."/>
        </authorList>
    </citation>
    <scope>NUCLEOTIDE SEQUENCE [LARGE SCALE GENOMIC DNA]</scope>
    <source>
        <strain evidence="2">cv. O-4</strain>
    </source>
</reference>
<keyword evidence="2" id="KW-1185">Reference proteome</keyword>
<proteinExistence type="predicted"/>
<evidence type="ECO:0000313" key="2">
    <source>
        <dbReference type="Proteomes" id="UP000187203"/>
    </source>
</evidence>
<gene>
    <name evidence="1" type="ORF">COLO4_28802</name>
</gene>
<dbReference type="OrthoDB" id="988434at2759"/>
<dbReference type="EMBL" id="AWUE01020059">
    <property type="protein sequence ID" value="OMO70047.1"/>
    <property type="molecule type" value="Genomic_DNA"/>
</dbReference>
<accession>A0A1R3HI71</accession>
<protein>
    <submittedName>
        <fullName evidence="1">Uncharacterized protein</fullName>
    </submittedName>
</protein>